<dbReference type="EMBL" id="FUXC01000018">
    <property type="protein sequence ID" value="SKA07609.1"/>
    <property type="molecule type" value="Genomic_DNA"/>
</dbReference>
<sequence>MKLFHLKFPIMLIFMNVFEKIITMEKLYLNQENVNLDKWKFMIYLIIHGLIGKNSNQHVVELLGNGSGEPKV</sequence>
<organism evidence="1 2">
    <name type="scientific">Treponema berlinense</name>
    <dbReference type="NCBI Taxonomy" id="225004"/>
    <lineage>
        <taxon>Bacteria</taxon>
        <taxon>Pseudomonadati</taxon>
        <taxon>Spirochaetota</taxon>
        <taxon>Spirochaetia</taxon>
        <taxon>Spirochaetales</taxon>
        <taxon>Treponemataceae</taxon>
        <taxon>Treponema</taxon>
    </lineage>
</organism>
<evidence type="ECO:0000313" key="1">
    <source>
        <dbReference type="EMBL" id="SKA07609.1"/>
    </source>
</evidence>
<reference evidence="1 2" key="1">
    <citation type="submission" date="2017-02" db="EMBL/GenBank/DDBJ databases">
        <authorList>
            <person name="Peterson S.W."/>
        </authorList>
    </citation>
    <scope>NUCLEOTIDE SEQUENCE [LARGE SCALE GENOMIC DNA]</scope>
    <source>
        <strain evidence="1 2">ATCC BAA-909</strain>
    </source>
</reference>
<accession>A0A1T4QUY2</accession>
<gene>
    <name evidence="1" type="ORF">SAMN02745152_02126</name>
</gene>
<protein>
    <submittedName>
        <fullName evidence="1">Uncharacterized protein</fullName>
    </submittedName>
</protein>
<dbReference type="STRING" id="225004.SAMN02745152_02126"/>
<evidence type="ECO:0000313" key="2">
    <source>
        <dbReference type="Proteomes" id="UP000190395"/>
    </source>
</evidence>
<dbReference type="AlphaFoldDB" id="A0A1T4QUY2"/>
<name>A0A1T4QUY2_9SPIR</name>
<proteinExistence type="predicted"/>
<keyword evidence="2" id="KW-1185">Reference proteome</keyword>
<dbReference type="Proteomes" id="UP000190395">
    <property type="component" value="Unassembled WGS sequence"/>
</dbReference>